<comment type="caution">
    <text evidence="1">The sequence shown here is derived from an EMBL/GenBank/DDBJ whole genome shotgun (WGS) entry which is preliminary data.</text>
</comment>
<dbReference type="InterPro" id="IPR023213">
    <property type="entry name" value="CAT-like_dom_sf"/>
</dbReference>
<evidence type="ECO:0000313" key="1">
    <source>
        <dbReference type="EMBL" id="KAK7460506.1"/>
    </source>
</evidence>
<organism evidence="1 2">
    <name type="scientific">Marasmiellus scandens</name>
    <dbReference type="NCBI Taxonomy" id="2682957"/>
    <lineage>
        <taxon>Eukaryota</taxon>
        <taxon>Fungi</taxon>
        <taxon>Dikarya</taxon>
        <taxon>Basidiomycota</taxon>
        <taxon>Agaricomycotina</taxon>
        <taxon>Agaricomycetes</taxon>
        <taxon>Agaricomycetidae</taxon>
        <taxon>Agaricales</taxon>
        <taxon>Marasmiineae</taxon>
        <taxon>Omphalotaceae</taxon>
        <taxon>Marasmiellus</taxon>
    </lineage>
</organism>
<dbReference type="Gene3D" id="3.30.559.10">
    <property type="entry name" value="Chloramphenicol acetyltransferase-like domain"/>
    <property type="match status" value="1"/>
</dbReference>
<sequence length="163" mass="18688">MAQNISASYMVGKEFLLAGRDAYGNGFSQIILMCNVDLKDSLLQEELRALVQSAWIKLRFYAPWIACRSFLPENAGLNKFCFSYHLVNHTDVQDGGNSSLKDFETISVVETWAQKTIFWRNEKLPFKSWEGKLKETFWHPGSGHFGMELHLARGESDKNLFVM</sequence>
<proteinExistence type="predicted"/>
<gene>
    <name evidence="1" type="ORF">VKT23_009226</name>
</gene>
<name>A0ABR1JFM0_9AGAR</name>
<dbReference type="Proteomes" id="UP001498398">
    <property type="component" value="Unassembled WGS sequence"/>
</dbReference>
<protein>
    <submittedName>
        <fullName evidence="1">Uncharacterized protein</fullName>
    </submittedName>
</protein>
<dbReference type="EMBL" id="JBANRG010000015">
    <property type="protein sequence ID" value="KAK7460506.1"/>
    <property type="molecule type" value="Genomic_DNA"/>
</dbReference>
<accession>A0ABR1JFM0</accession>
<reference evidence="1 2" key="1">
    <citation type="submission" date="2024-01" db="EMBL/GenBank/DDBJ databases">
        <title>A draft genome for the cacao thread blight pathogen Marasmiellus scandens.</title>
        <authorList>
            <person name="Baruah I.K."/>
            <person name="Leung J."/>
            <person name="Bukari Y."/>
            <person name="Amoako-Attah I."/>
            <person name="Meinhardt L.W."/>
            <person name="Bailey B.A."/>
            <person name="Cohen S.P."/>
        </authorList>
    </citation>
    <scope>NUCLEOTIDE SEQUENCE [LARGE SCALE GENOMIC DNA]</scope>
    <source>
        <strain evidence="1 2">GH-19</strain>
    </source>
</reference>
<evidence type="ECO:0000313" key="2">
    <source>
        <dbReference type="Proteomes" id="UP001498398"/>
    </source>
</evidence>
<keyword evidence="2" id="KW-1185">Reference proteome</keyword>